<dbReference type="EMBL" id="JAMQOL010000036">
    <property type="protein sequence ID" value="MCM4080876.1"/>
    <property type="molecule type" value="Genomic_DNA"/>
</dbReference>
<evidence type="ECO:0000256" key="8">
    <source>
        <dbReference type="ARBA" id="ARBA00022989"/>
    </source>
</evidence>
<dbReference type="InterPro" id="IPR003594">
    <property type="entry name" value="HATPase_dom"/>
</dbReference>
<dbReference type="InterPro" id="IPR036890">
    <property type="entry name" value="HATPase_C_sf"/>
</dbReference>
<dbReference type="Gene3D" id="3.30.565.10">
    <property type="entry name" value="Histidine kinase-like ATPase, C-terminal domain"/>
    <property type="match status" value="1"/>
</dbReference>
<dbReference type="InterPro" id="IPR050428">
    <property type="entry name" value="TCS_sensor_his_kinase"/>
</dbReference>
<dbReference type="InterPro" id="IPR003661">
    <property type="entry name" value="HisK_dim/P_dom"/>
</dbReference>
<evidence type="ECO:0000256" key="6">
    <source>
        <dbReference type="ARBA" id="ARBA00022692"/>
    </source>
</evidence>
<dbReference type="PANTHER" id="PTHR45436">
    <property type="entry name" value="SENSOR HISTIDINE KINASE YKOH"/>
    <property type="match status" value="1"/>
</dbReference>
<protein>
    <recommendedName>
        <fullName evidence="3">histidine kinase</fullName>
        <ecNumber evidence="3">2.7.13.3</ecNumber>
    </recommendedName>
</protein>
<comment type="caution">
    <text evidence="13">The sequence shown here is derived from an EMBL/GenBank/DDBJ whole genome shotgun (WGS) entry which is preliminary data.</text>
</comment>
<evidence type="ECO:0000313" key="13">
    <source>
        <dbReference type="EMBL" id="MCM4080876.1"/>
    </source>
</evidence>
<dbReference type="SMART" id="SM00304">
    <property type="entry name" value="HAMP"/>
    <property type="match status" value="1"/>
</dbReference>
<dbReference type="CDD" id="cd06225">
    <property type="entry name" value="HAMP"/>
    <property type="match status" value="1"/>
</dbReference>
<dbReference type="Gene3D" id="1.10.287.130">
    <property type="match status" value="1"/>
</dbReference>
<dbReference type="RefSeq" id="WP_251800663.1">
    <property type="nucleotide sequence ID" value="NZ_JAMQOL010000036.1"/>
</dbReference>
<keyword evidence="10" id="KW-0472">Membrane</keyword>
<evidence type="ECO:0000313" key="14">
    <source>
        <dbReference type="Proteomes" id="UP001523216"/>
    </source>
</evidence>
<dbReference type="Proteomes" id="UP001523216">
    <property type="component" value="Unassembled WGS sequence"/>
</dbReference>
<organism evidence="13 14">
    <name type="scientific">Paractinoplanes hotanensis</name>
    <dbReference type="NCBI Taxonomy" id="2906497"/>
    <lineage>
        <taxon>Bacteria</taxon>
        <taxon>Bacillati</taxon>
        <taxon>Actinomycetota</taxon>
        <taxon>Actinomycetes</taxon>
        <taxon>Micromonosporales</taxon>
        <taxon>Micromonosporaceae</taxon>
        <taxon>Paractinoplanes</taxon>
    </lineage>
</organism>
<sequence>MVAVIAVLALVMAATITLLMTYVPDSIVGGVPAVTPGSTGGSPLPPASVPAAVQPRHEVERLLVFSAVALAVVIAAGAGAVRWIVRRSLAPLHAMIAAARQAGNTDLRARVPVGRGRDEVTDLAANFNLMLARLDAAFEAQRRFAANASHELQTPLAVTQAALDDALAEAPPGPTRDLLQDLRSLNSRSVRTVRTLLDLAETEGGTGHPEQTDLALLVRQEVDSQQTAAQEHDVTVRVNLDPAVVEADPSLLRLMVRNLLDNAIRHNHRGGQVDLSLHDAGPELVLSVANTGTPMSPDEVAKIVEPFRRGAGRLRTKGSGLGATLIAAIVTRHGWRLRLHPGADGGLTAEIRMPHQQGTYHLLTTE</sequence>
<evidence type="ECO:0000256" key="2">
    <source>
        <dbReference type="ARBA" id="ARBA00004236"/>
    </source>
</evidence>
<evidence type="ECO:0000256" key="4">
    <source>
        <dbReference type="ARBA" id="ARBA00022553"/>
    </source>
</evidence>
<keyword evidence="9" id="KW-0902">Two-component regulatory system</keyword>
<evidence type="ECO:0000256" key="5">
    <source>
        <dbReference type="ARBA" id="ARBA00022679"/>
    </source>
</evidence>
<keyword evidence="7 13" id="KW-0418">Kinase</keyword>
<dbReference type="SUPFAM" id="SSF55874">
    <property type="entry name" value="ATPase domain of HSP90 chaperone/DNA topoisomerase II/histidine kinase"/>
    <property type="match status" value="1"/>
</dbReference>
<dbReference type="Gene3D" id="6.10.340.10">
    <property type="match status" value="1"/>
</dbReference>
<keyword evidence="6 10" id="KW-0812">Transmembrane</keyword>
<keyword evidence="8 10" id="KW-1133">Transmembrane helix</keyword>
<dbReference type="PROSITE" id="PS50109">
    <property type="entry name" value="HIS_KIN"/>
    <property type="match status" value="1"/>
</dbReference>
<feature type="domain" description="HAMP" evidence="12">
    <location>
        <begin position="86"/>
        <end position="139"/>
    </location>
</feature>
<evidence type="ECO:0000259" key="11">
    <source>
        <dbReference type="PROSITE" id="PS50109"/>
    </source>
</evidence>
<evidence type="ECO:0000256" key="10">
    <source>
        <dbReference type="SAM" id="Phobius"/>
    </source>
</evidence>
<proteinExistence type="predicted"/>
<dbReference type="InterPro" id="IPR005467">
    <property type="entry name" value="His_kinase_dom"/>
</dbReference>
<feature type="domain" description="Histidine kinase" evidence="11">
    <location>
        <begin position="147"/>
        <end position="357"/>
    </location>
</feature>
<gene>
    <name evidence="13" type="ORF">LXN57_25200</name>
</gene>
<comment type="catalytic activity">
    <reaction evidence="1">
        <text>ATP + protein L-histidine = ADP + protein N-phospho-L-histidine.</text>
        <dbReference type="EC" id="2.7.13.3"/>
    </reaction>
</comment>
<dbReference type="PANTHER" id="PTHR45436:SF5">
    <property type="entry name" value="SENSOR HISTIDINE KINASE TRCS"/>
    <property type="match status" value="1"/>
</dbReference>
<comment type="subcellular location">
    <subcellularLocation>
        <location evidence="2">Cell membrane</location>
    </subcellularLocation>
</comment>
<dbReference type="Pfam" id="PF00512">
    <property type="entry name" value="HisKA"/>
    <property type="match status" value="1"/>
</dbReference>
<dbReference type="CDD" id="cd00082">
    <property type="entry name" value="HisKA"/>
    <property type="match status" value="1"/>
</dbReference>
<keyword evidence="5" id="KW-0808">Transferase</keyword>
<dbReference type="Pfam" id="PF00672">
    <property type="entry name" value="HAMP"/>
    <property type="match status" value="1"/>
</dbReference>
<dbReference type="SMART" id="SM00388">
    <property type="entry name" value="HisKA"/>
    <property type="match status" value="1"/>
</dbReference>
<keyword evidence="4" id="KW-0597">Phosphoprotein</keyword>
<evidence type="ECO:0000256" key="1">
    <source>
        <dbReference type="ARBA" id="ARBA00000085"/>
    </source>
</evidence>
<evidence type="ECO:0000259" key="12">
    <source>
        <dbReference type="PROSITE" id="PS50885"/>
    </source>
</evidence>
<evidence type="ECO:0000256" key="9">
    <source>
        <dbReference type="ARBA" id="ARBA00023012"/>
    </source>
</evidence>
<reference evidence="13 14" key="1">
    <citation type="submission" date="2022-06" db="EMBL/GenBank/DDBJ databases">
        <title>Actinoplanes abujensis sp. nov., isolated from Nigerian arid soil.</title>
        <authorList>
            <person name="Ding P."/>
        </authorList>
    </citation>
    <scope>NUCLEOTIDE SEQUENCE [LARGE SCALE GENOMIC DNA]</scope>
    <source>
        <strain evidence="14">TRM88002</strain>
    </source>
</reference>
<keyword evidence="14" id="KW-1185">Reference proteome</keyword>
<accession>A0ABT0Y4D0</accession>
<dbReference type="PROSITE" id="PS50885">
    <property type="entry name" value="HAMP"/>
    <property type="match status" value="1"/>
</dbReference>
<evidence type="ECO:0000256" key="3">
    <source>
        <dbReference type="ARBA" id="ARBA00012438"/>
    </source>
</evidence>
<dbReference type="SMART" id="SM00387">
    <property type="entry name" value="HATPase_c"/>
    <property type="match status" value="1"/>
</dbReference>
<dbReference type="SUPFAM" id="SSF47384">
    <property type="entry name" value="Homodimeric domain of signal transducing histidine kinase"/>
    <property type="match status" value="1"/>
</dbReference>
<name>A0ABT0Y4D0_9ACTN</name>
<feature type="transmembrane region" description="Helical" evidence="10">
    <location>
        <begin position="62"/>
        <end position="85"/>
    </location>
</feature>
<dbReference type="Pfam" id="PF02518">
    <property type="entry name" value="HATPase_c"/>
    <property type="match status" value="1"/>
</dbReference>
<dbReference type="InterPro" id="IPR003660">
    <property type="entry name" value="HAMP_dom"/>
</dbReference>
<evidence type="ECO:0000256" key="7">
    <source>
        <dbReference type="ARBA" id="ARBA00022777"/>
    </source>
</evidence>
<dbReference type="SUPFAM" id="SSF158472">
    <property type="entry name" value="HAMP domain-like"/>
    <property type="match status" value="1"/>
</dbReference>
<dbReference type="EC" id="2.7.13.3" evidence="3"/>
<dbReference type="GO" id="GO:0016301">
    <property type="term" value="F:kinase activity"/>
    <property type="evidence" value="ECO:0007669"/>
    <property type="project" value="UniProtKB-KW"/>
</dbReference>
<dbReference type="InterPro" id="IPR036097">
    <property type="entry name" value="HisK_dim/P_sf"/>
</dbReference>